<feature type="region of interest" description="Disordered" evidence="1">
    <location>
        <begin position="1"/>
        <end position="20"/>
    </location>
</feature>
<reference evidence="2 3" key="1">
    <citation type="submission" date="2016-11" db="EMBL/GenBank/DDBJ databases">
        <authorList>
            <person name="Jaros S."/>
            <person name="Januszkiewicz K."/>
            <person name="Wedrychowicz H."/>
        </authorList>
    </citation>
    <scope>NUCLEOTIDE SEQUENCE [LARGE SCALE GENOMIC DNA]</scope>
    <source>
        <strain evidence="2 3">DSM 44666</strain>
    </source>
</reference>
<dbReference type="Proteomes" id="UP000184476">
    <property type="component" value="Unassembled WGS sequence"/>
</dbReference>
<proteinExistence type="predicted"/>
<name>A0A1M4SMZ0_9BACL</name>
<sequence length="57" mass="6243">MAENDNHKPKKGTDGVAIDSEKHKRIMRALQGAIDGNPVSEATYKYTVGEGNTREVN</sequence>
<feature type="compositionally biased region" description="Basic and acidic residues" evidence="1">
    <location>
        <begin position="1"/>
        <end position="13"/>
    </location>
</feature>
<keyword evidence="3" id="KW-1185">Reference proteome</keyword>
<accession>A0A1M4SMZ0</accession>
<protein>
    <submittedName>
        <fullName evidence="2">Uncharacterized protein</fullName>
    </submittedName>
</protein>
<gene>
    <name evidence="2" type="ORF">SAMN05444392_10152</name>
</gene>
<dbReference type="AlphaFoldDB" id="A0A1M4SMZ0"/>
<organism evidence="2 3">
    <name type="scientific">Seinonella peptonophila</name>
    <dbReference type="NCBI Taxonomy" id="112248"/>
    <lineage>
        <taxon>Bacteria</taxon>
        <taxon>Bacillati</taxon>
        <taxon>Bacillota</taxon>
        <taxon>Bacilli</taxon>
        <taxon>Bacillales</taxon>
        <taxon>Thermoactinomycetaceae</taxon>
        <taxon>Seinonella</taxon>
    </lineage>
</organism>
<evidence type="ECO:0000313" key="3">
    <source>
        <dbReference type="Proteomes" id="UP000184476"/>
    </source>
</evidence>
<dbReference type="STRING" id="112248.SAMN05444392_10152"/>
<evidence type="ECO:0000313" key="2">
    <source>
        <dbReference type="EMBL" id="SHE33539.1"/>
    </source>
</evidence>
<dbReference type="EMBL" id="FQVL01000001">
    <property type="protein sequence ID" value="SHE33539.1"/>
    <property type="molecule type" value="Genomic_DNA"/>
</dbReference>
<dbReference type="RefSeq" id="WP_175552233.1">
    <property type="nucleotide sequence ID" value="NZ_FQVL01000001.1"/>
</dbReference>
<evidence type="ECO:0000256" key="1">
    <source>
        <dbReference type="SAM" id="MobiDB-lite"/>
    </source>
</evidence>